<dbReference type="AlphaFoldDB" id="A0A3B7LXH1"/>
<dbReference type="SUPFAM" id="SSF46894">
    <property type="entry name" value="C-terminal effector domain of the bipartite response regulators"/>
    <property type="match status" value="1"/>
</dbReference>
<accession>A0A3B7LXH1</accession>
<evidence type="ECO:0000313" key="2">
    <source>
        <dbReference type="EMBL" id="AXY57168.1"/>
    </source>
</evidence>
<reference evidence="3" key="1">
    <citation type="submission" date="2018-09" db="EMBL/GenBank/DDBJ databases">
        <title>The complete genome of Acinetobacter sp. strain WCHAc010005.</title>
        <authorList>
            <person name="Hu Y."/>
            <person name="Long H."/>
            <person name="Feng Y."/>
            <person name="Zong Z."/>
        </authorList>
    </citation>
    <scope>NUCLEOTIDE SEQUENCE [LARGE SCALE GENOMIC DNA]</scope>
    <source>
        <strain evidence="3">WCHAc010005</strain>
    </source>
</reference>
<feature type="domain" description="HTH luxR-type" evidence="1">
    <location>
        <begin position="315"/>
        <end position="380"/>
    </location>
</feature>
<evidence type="ECO:0000313" key="3">
    <source>
        <dbReference type="Proteomes" id="UP000263753"/>
    </source>
</evidence>
<protein>
    <submittedName>
        <fullName evidence="2">LuxR family transcriptional regulator</fullName>
    </submittedName>
</protein>
<dbReference type="InterPro" id="IPR036388">
    <property type="entry name" value="WH-like_DNA-bd_sf"/>
</dbReference>
<dbReference type="InterPro" id="IPR016032">
    <property type="entry name" value="Sig_transdc_resp-reg_C-effctor"/>
</dbReference>
<dbReference type="Proteomes" id="UP000263753">
    <property type="component" value="Chromosome"/>
</dbReference>
<dbReference type="GO" id="GO:0003677">
    <property type="term" value="F:DNA binding"/>
    <property type="evidence" value="ECO:0007669"/>
    <property type="project" value="InterPro"/>
</dbReference>
<gene>
    <name evidence="2" type="ORF">CDG60_11700</name>
</gene>
<dbReference type="GO" id="GO:0006355">
    <property type="term" value="P:regulation of DNA-templated transcription"/>
    <property type="evidence" value="ECO:0007669"/>
    <property type="project" value="InterPro"/>
</dbReference>
<dbReference type="RefSeq" id="WP_087512497.1">
    <property type="nucleotide sequence ID" value="NZ_CP032134.1"/>
</dbReference>
<organism evidence="2 3">
    <name type="scientific">Acinetobacter chinensis</name>
    <dbReference type="NCBI Taxonomy" id="2004650"/>
    <lineage>
        <taxon>Bacteria</taxon>
        <taxon>Pseudomonadati</taxon>
        <taxon>Pseudomonadota</taxon>
        <taxon>Gammaproteobacteria</taxon>
        <taxon>Moraxellales</taxon>
        <taxon>Moraxellaceae</taxon>
        <taxon>Acinetobacter</taxon>
    </lineage>
</organism>
<dbReference type="EMBL" id="CP032134">
    <property type="protein sequence ID" value="AXY57168.1"/>
    <property type="molecule type" value="Genomic_DNA"/>
</dbReference>
<dbReference type="KEGG" id="achi:CDG60_11700"/>
<dbReference type="PROSITE" id="PS50043">
    <property type="entry name" value="HTH_LUXR_2"/>
    <property type="match status" value="1"/>
</dbReference>
<sequence length="384" mass="44409">MENYEIHYEELVDLIYKIPLQYDGWGSFCKKLSTVINCSSVHVLARDLEFQVYSFSRTVKRFISGKDAAQVEVLYLHFPVQEWKGVLNTSRQGWYQCHHDISDDILKKPDLSHDILLPDQIRYTAAHEIIRDDKLCMLIAIQTSAQRQPLVSDELIFLDKLLIHLRRVVKIQRNIYEHSTQSIIGFELIDKLSQPVILLSLSGTVLHHNHAAERVTGKNKIIAVQNELICLPEPYQTMLIQNINQLERQFKNERTLKNNKLNNSCIKIKHADGNILYLFVTLLVSENEMKMSGILPAVMLTLYDSGYSSAIDLHLLHLSFHLTPAETKVALLLLEGYLPKEIAQKNHVTEDTVRKQIRAIYKKTSTNRQSELVRLLLNMPEYRI</sequence>
<dbReference type="Gene3D" id="1.10.10.10">
    <property type="entry name" value="Winged helix-like DNA-binding domain superfamily/Winged helix DNA-binding domain"/>
    <property type="match status" value="1"/>
</dbReference>
<name>A0A3B7LXH1_9GAMM</name>
<dbReference type="InterPro" id="IPR000792">
    <property type="entry name" value="Tscrpt_reg_LuxR_C"/>
</dbReference>
<dbReference type="SMART" id="SM00421">
    <property type="entry name" value="HTH_LUXR"/>
    <property type="match status" value="1"/>
</dbReference>
<proteinExistence type="predicted"/>
<evidence type="ECO:0000259" key="1">
    <source>
        <dbReference type="PROSITE" id="PS50043"/>
    </source>
</evidence>